<comment type="caution">
    <text evidence="4">The sequence shown here is derived from an EMBL/GenBank/DDBJ whole genome shotgun (WGS) entry which is preliminary data.</text>
</comment>
<proteinExistence type="predicted"/>
<feature type="signal peptide" evidence="1">
    <location>
        <begin position="1"/>
        <end position="20"/>
    </location>
</feature>
<evidence type="ECO:0000259" key="2">
    <source>
        <dbReference type="Pfam" id="PF13084"/>
    </source>
</evidence>
<name>A0A3D8HEA4_9BACT</name>
<organism evidence="4 5">
    <name type="scientific">Parabacteroides acidifaciens</name>
    <dbReference type="NCBI Taxonomy" id="2290935"/>
    <lineage>
        <taxon>Bacteria</taxon>
        <taxon>Pseudomonadati</taxon>
        <taxon>Bacteroidota</taxon>
        <taxon>Bacteroidia</taxon>
        <taxon>Bacteroidales</taxon>
        <taxon>Tannerellaceae</taxon>
        <taxon>Parabacteroides</taxon>
    </lineage>
</organism>
<reference evidence="3 6" key="2">
    <citation type="submission" date="2020-08" db="EMBL/GenBank/DDBJ databases">
        <title>Genome public.</title>
        <authorList>
            <person name="Liu C."/>
            <person name="Sun Q."/>
        </authorList>
    </citation>
    <scope>NUCLEOTIDE SEQUENCE [LARGE SCALE GENOMIC DNA]</scope>
    <source>
        <strain evidence="3 6">426_9</strain>
    </source>
</reference>
<dbReference type="InterPro" id="IPR025079">
    <property type="entry name" value="DUF3943"/>
</dbReference>
<feature type="chain" id="PRO_5017733446" evidence="1">
    <location>
        <begin position="21"/>
        <end position="492"/>
    </location>
</feature>
<keyword evidence="6" id="KW-1185">Reference proteome</keyword>
<dbReference type="Proteomes" id="UP000629596">
    <property type="component" value="Unassembled WGS sequence"/>
</dbReference>
<protein>
    <submittedName>
        <fullName evidence="4">DUF3943 domain-containing protein</fullName>
    </submittedName>
</protein>
<evidence type="ECO:0000313" key="3">
    <source>
        <dbReference type="EMBL" id="MBC8602261.1"/>
    </source>
</evidence>
<keyword evidence="1" id="KW-0732">Signal</keyword>
<evidence type="ECO:0000256" key="1">
    <source>
        <dbReference type="SAM" id="SignalP"/>
    </source>
</evidence>
<evidence type="ECO:0000313" key="5">
    <source>
        <dbReference type="Proteomes" id="UP000256321"/>
    </source>
</evidence>
<evidence type="ECO:0000313" key="6">
    <source>
        <dbReference type="Proteomes" id="UP000629596"/>
    </source>
</evidence>
<dbReference type="EMBL" id="JACRTI010000025">
    <property type="protein sequence ID" value="MBC8602261.1"/>
    <property type="molecule type" value="Genomic_DNA"/>
</dbReference>
<dbReference type="Pfam" id="PF13084">
    <property type="entry name" value="DUF3943"/>
    <property type="match status" value="1"/>
</dbReference>
<dbReference type="RefSeq" id="WP_115499770.1">
    <property type="nucleotide sequence ID" value="NZ_JACRTI010000025.1"/>
</dbReference>
<feature type="domain" description="DUF3943" evidence="2">
    <location>
        <begin position="85"/>
        <end position="190"/>
    </location>
</feature>
<evidence type="ECO:0000313" key="4">
    <source>
        <dbReference type="EMBL" id="RDU48982.1"/>
    </source>
</evidence>
<dbReference type="AlphaFoldDB" id="A0A3D8HEA4"/>
<gene>
    <name evidence="4" type="ORF">DWU89_11390</name>
    <name evidence="3" type="ORF">H8784_11110</name>
</gene>
<dbReference type="Proteomes" id="UP000256321">
    <property type="component" value="Unassembled WGS sequence"/>
</dbReference>
<accession>A0A3D8HEA4</accession>
<dbReference type="EMBL" id="QREV01000025">
    <property type="protein sequence ID" value="RDU48982.1"/>
    <property type="molecule type" value="Genomic_DNA"/>
</dbReference>
<reference evidence="4 5" key="1">
    <citation type="submission" date="2018-07" db="EMBL/GenBank/DDBJ databases">
        <title>Parabacteroides acidifaciens nov. sp., isolated from human feces.</title>
        <authorList>
            <person name="Wang Y.J."/>
        </authorList>
    </citation>
    <scope>NUCLEOTIDE SEQUENCE [LARGE SCALE GENOMIC DNA]</scope>
    <source>
        <strain evidence="4 5">426-9</strain>
    </source>
</reference>
<sequence>MKKFILAGLICLLSSSWAWGQDYIPQTVHRYYVSDTTLFQPRRPWKAAAETFGLNMLVWGFDRFIMKEEWSYINGHTIKSNFKKGPVWDTDQFTTNLFSHPYHGSLYFNAARSNGMNFWQSAPFAAGGSLMWEFFMETEPPSINDMLATTFGGIELGEITYRLSDLFIDNRSSGAERVGREVLSGILSPVRAFNRIISGEAWRHSSSKGRTYSSVPVNFVVTTGPRFLAEQEGSKRGTTSLNVNFRIDYGTPINDDFYSPYEWFRFNFGLDLFSAQPVVSQVNAIGALWGKTVWTKGPRTLSAGFFQHFDFYNSELRHGSDMTVPPYRIAAPASAGGGLIYYKQATPGDKTDIYSEFYLNGVALGASLSDYMLLGERDYNLGSGYSTKAGAGIIYDKRLAFLLNLENYHIFTWKGYNPEMDWSTTDPSTLNIQGDKGNARLTIFSMKLAYILKDRWNITLTNRYFSRRTNYKYYPRVDSSTYDLMLGLGIRI</sequence>